<protein>
    <submittedName>
        <fullName evidence="1">Uncharacterized protein</fullName>
    </submittedName>
</protein>
<sequence length="61" mass="6171">MTAAAQAAAQEQGEAVSDEAVRAVLDVGLPYSMRSVPKAAEAAGIAEWLADLMLDAAIAAI</sequence>
<reference evidence="1 2" key="1">
    <citation type="submission" date="2018-01" db="EMBL/GenBank/DDBJ databases">
        <title>Successful Treatment of Persistent Burkholderia cepacia Bacteremia with Ceftazidime-Avibactam.</title>
        <authorList>
            <person name="Tamma P."/>
            <person name="Fan Y."/>
            <person name="Bergman Y."/>
            <person name="Sick-Samuels A."/>
            <person name="Hsu A."/>
            <person name="Timp W."/>
            <person name="Simner P."/>
        </authorList>
    </citation>
    <scope>NUCLEOTIDE SEQUENCE [LARGE SCALE GENOMIC DNA]</scope>
    <source>
        <strain evidence="1 2">170816</strain>
    </source>
</reference>
<evidence type="ECO:0000313" key="1">
    <source>
        <dbReference type="EMBL" id="POZ80216.1"/>
    </source>
</evidence>
<name>A0A2S5DM89_9BURK</name>
<dbReference type="Proteomes" id="UP000238655">
    <property type="component" value="Unassembled WGS sequence"/>
</dbReference>
<proteinExistence type="predicted"/>
<comment type="caution">
    <text evidence="1">The sequence shown here is derived from an EMBL/GenBank/DDBJ whole genome shotgun (WGS) entry which is preliminary data.</text>
</comment>
<gene>
    <name evidence="1" type="ORF">C3743_40275</name>
</gene>
<evidence type="ECO:0000313" key="2">
    <source>
        <dbReference type="Proteomes" id="UP000238655"/>
    </source>
</evidence>
<dbReference type="EMBL" id="PQVP01000006">
    <property type="protein sequence ID" value="POZ80216.1"/>
    <property type="molecule type" value="Genomic_DNA"/>
</dbReference>
<accession>A0A2S5DM89</accession>
<dbReference type="AlphaFoldDB" id="A0A2S5DM89"/>
<organism evidence="1 2">
    <name type="scientific">Burkholderia contaminans</name>
    <dbReference type="NCBI Taxonomy" id="488447"/>
    <lineage>
        <taxon>Bacteria</taxon>
        <taxon>Pseudomonadati</taxon>
        <taxon>Pseudomonadota</taxon>
        <taxon>Betaproteobacteria</taxon>
        <taxon>Burkholderiales</taxon>
        <taxon>Burkholderiaceae</taxon>
        <taxon>Burkholderia</taxon>
        <taxon>Burkholderia cepacia complex</taxon>
    </lineage>
</organism>